<dbReference type="Pfam" id="PF14903">
    <property type="entry name" value="WG_beta_rep"/>
    <property type="match status" value="4"/>
</dbReference>
<keyword evidence="2" id="KW-1185">Reference proteome</keyword>
<organism evidence="1 2">
    <name type="scientific">Flaviaesturariibacter amylovorans</name>
    <dbReference type="NCBI Taxonomy" id="1084520"/>
    <lineage>
        <taxon>Bacteria</taxon>
        <taxon>Pseudomonadati</taxon>
        <taxon>Bacteroidota</taxon>
        <taxon>Chitinophagia</taxon>
        <taxon>Chitinophagales</taxon>
        <taxon>Chitinophagaceae</taxon>
        <taxon>Flaviaestuariibacter</taxon>
    </lineage>
</organism>
<dbReference type="SUPFAM" id="SSF69360">
    <property type="entry name" value="Cell wall binding repeat"/>
    <property type="match status" value="1"/>
</dbReference>
<dbReference type="PANTHER" id="PTHR37841">
    <property type="entry name" value="GLR2918 PROTEIN"/>
    <property type="match status" value="1"/>
</dbReference>
<evidence type="ECO:0000313" key="1">
    <source>
        <dbReference type="EMBL" id="GAA4318304.1"/>
    </source>
</evidence>
<protein>
    <recommendedName>
        <fullName evidence="3">WG repeat-containing protein</fullName>
    </recommendedName>
</protein>
<proteinExistence type="predicted"/>
<dbReference type="RefSeq" id="WP_345252758.1">
    <property type="nucleotide sequence ID" value="NZ_BAABGY010000001.1"/>
</dbReference>
<evidence type="ECO:0000313" key="2">
    <source>
        <dbReference type="Proteomes" id="UP001501725"/>
    </source>
</evidence>
<reference evidence="2" key="1">
    <citation type="journal article" date="2019" name="Int. J. Syst. Evol. Microbiol.">
        <title>The Global Catalogue of Microorganisms (GCM) 10K type strain sequencing project: providing services to taxonomists for standard genome sequencing and annotation.</title>
        <authorList>
            <consortium name="The Broad Institute Genomics Platform"/>
            <consortium name="The Broad Institute Genome Sequencing Center for Infectious Disease"/>
            <person name="Wu L."/>
            <person name="Ma J."/>
        </authorList>
    </citation>
    <scope>NUCLEOTIDE SEQUENCE [LARGE SCALE GENOMIC DNA]</scope>
    <source>
        <strain evidence="2">JCM 17919</strain>
    </source>
</reference>
<dbReference type="PANTHER" id="PTHR37841:SF1">
    <property type="entry name" value="DUF3298 DOMAIN-CONTAINING PROTEIN"/>
    <property type="match status" value="1"/>
</dbReference>
<evidence type="ECO:0008006" key="3">
    <source>
        <dbReference type="Google" id="ProtNLM"/>
    </source>
</evidence>
<comment type="caution">
    <text evidence="1">The sequence shown here is derived from an EMBL/GenBank/DDBJ whole genome shotgun (WGS) entry which is preliminary data.</text>
</comment>
<sequence>MLLYPWYDKETDSYGYRDEAGTLVVAPRYEEAEPFSGGIASVRTETGAGVIDARGSELLPPRYQHAFVDRGWVHAYEQEDSAQLLFDAAGTLRLRLEGIQYLYPPEDGLVRVKRQGRWGVLDLDGLERIPFVHRSLGPAWQGRLPYYDDGGWGWVDSAGAILVPGQFTAVGPWDDACWWGRKKGGLFEVFDRNNERISPFDLLELNARRGPASLVRSSRGLHFFGPGFTHLLDLPAAYDLAANFYDGRALVQRGGKFGFLDAAGNEVIGAGYVAAGSFSEGLAPVLAGGRWGYIDTNGKETIAPQFAKAGLFSERLAPVQQQGNWGYIDREGTIQIPCAYSEAGSFRQGLATVGDGRYEWRINRKGAPMTKPVDLWD</sequence>
<dbReference type="Proteomes" id="UP001501725">
    <property type="component" value="Unassembled WGS sequence"/>
</dbReference>
<name>A0ABP8G724_9BACT</name>
<accession>A0ABP8G724</accession>
<gene>
    <name evidence="1" type="ORF">GCM10023184_02440</name>
</gene>
<dbReference type="EMBL" id="BAABGY010000001">
    <property type="protein sequence ID" value="GAA4318304.1"/>
    <property type="molecule type" value="Genomic_DNA"/>
</dbReference>
<dbReference type="InterPro" id="IPR032774">
    <property type="entry name" value="WG_beta_rep"/>
</dbReference>